<evidence type="ECO:0000313" key="4">
    <source>
        <dbReference type="Proteomes" id="UP001321749"/>
    </source>
</evidence>
<feature type="region of interest" description="Disordered" evidence="2">
    <location>
        <begin position="525"/>
        <end position="545"/>
    </location>
</feature>
<feature type="region of interest" description="Disordered" evidence="2">
    <location>
        <begin position="221"/>
        <end position="246"/>
    </location>
</feature>
<accession>A0AAV9HH43</accession>
<evidence type="ECO:0000313" key="3">
    <source>
        <dbReference type="EMBL" id="KAK4459994.1"/>
    </source>
</evidence>
<evidence type="ECO:0000256" key="1">
    <source>
        <dbReference type="SAM" id="Coils"/>
    </source>
</evidence>
<protein>
    <submittedName>
        <fullName evidence="3">Uncharacterized protein</fullName>
    </submittedName>
</protein>
<keyword evidence="4" id="KW-1185">Reference proteome</keyword>
<feature type="compositionally biased region" description="Polar residues" evidence="2">
    <location>
        <begin position="234"/>
        <end position="245"/>
    </location>
</feature>
<feature type="compositionally biased region" description="Basic and acidic residues" evidence="2">
    <location>
        <begin position="748"/>
        <end position="760"/>
    </location>
</feature>
<gene>
    <name evidence="3" type="ORF">QBC42DRAFT_333767</name>
</gene>
<feature type="compositionally biased region" description="Polar residues" evidence="2">
    <location>
        <begin position="618"/>
        <end position="628"/>
    </location>
</feature>
<dbReference type="AlphaFoldDB" id="A0AAV9HH43"/>
<keyword evidence="1" id="KW-0175">Coiled coil</keyword>
<sequence>MAHINLYALVPILKAVDNLGLIFRVFIYMDTWQKWLVSGARPELVANSGQPLSVRNPYHPSRWQWRPEERYIPRVSAPFFGSSIRAVGDSVVQDLEPRLRHNFRVLQTETHFLRDSIDHLSSVVSEMSARLGRHLDTFSERQPVQAEVVETEALKNANPIAGDARKNPEQQSIQATTSATQEELAALKKARAEDQLRLEQLEVDLELARKRARLARFETERMRGDPRRNKLPNIFSSNLPTSGSQKRVPVGTILQTGQNPTTTQRVSKPKSSSRPLIRSAFLNLRQALDEFSTSSALQLGPLPSTSAGLDSSQALCPPDVWNSLSAQQRSQRVMAKIFEILWDDILRPDLFSFGLEGVKLTNDSDKTVSQPEKQLRTLEKRFLELGVGTSTLQAWRRSVITTSAPLRDPTLSLAPIASKIFKALSPVIQFVFARNAEKVKAQMLKICRDAMELKLLLRSEEGNWKIELHLHSGEIKGIEPGAKELEHRIALFGALTKGDEGKSQGARTIVDRAWTVLVAKADQDQKRMSQEGARSFDNAEPAPGYIRDSVDHFTLVTRKPRLKVRDEGGAPVPVNFKSSAKPPIKSLPEIARERREILAKAKAREEKARQRSPVRPSISPQRMRTSKTPGPGSTKLEVEEEKKGIASFLLGPSQQHTATPTNHEPPPAPPAPQQLSFKHLLLDETTEESAESSTSSILLPPRDVREVIIPEQQFLKQQNITTLRDGVALREGEDVTSETVQAICSTSVKEREEPVRDQLRLEASTSTVPSMMKKIKKRKRPTNDDKWGLKSYKPENDPRGDRDSEDSSNSSAGEFQTDGRMTLTTRSSTPASGTVRSATATLDFGSSSITVGRTIGGGTSQSTATVGREELDGELLTGTASRKRRKKPGKVGGEDGLSEESVRGDEVGSTTAVLAKVLALFDDSG</sequence>
<name>A0AAV9HH43_9PEZI</name>
<evidence type="ECO:0000256" key="2">
    <source>
        <dbReference type="SAM" id="MobiDB-lite"/>
    </source>
</evidence>
<reference evidence="3" key="2">
    <citation type="submission" date="2023-06" db="EMBL/GenBank/DDBJ databases">
        <authorList>
            <consortium name="Lawrence Berkeley National Laboratory"/>
            <person name="Mondo S.J."/>
            <person name="Hensen N."/>
            <person name="Bonometti L."/>
            <person name="Westerberg I."/>
            <person name="Brannstrom I.O."/>
            <person name="Guillou S."/>
            <person name="Cros-Aarteil S."/>
            <person name="Calhoun S."/>
            <person name="Haridas S."/>
            <person name="Kuo A."/>
            <person name="Pangilinan J."/>
            <person name="Riley R."/>
            <person name="Labutti K."/>
            <person name="Andreopoulos B."/>
            <person name="Lipzen A."/>
            <person name="Chen C."/>
            <person name="Yanf M."/>
            <person name="Daum C."/>
            <person name="Ng V."/>
            <person name="Clum A."/>
            <person name="Steindorff A."/>
            <person name="Ohm R."/>
            <person name="Martin F."/>
            <person name="Silar P."/>
            <person name="Natvig D."/>
            <person name="Lalanne C."/>
            <person name="Gautier V."/>
            <person name="Ament-Velasquez S.L."/>
            <person name="Kruys A."/>
            <person name="Hutchinson M.I."/>
            <person name="Powell A.J."/>
            <person name="Barry K."/>
            <person name="Miller A.N."/>
            <person name="Grigoriev I.V."/>
            <person name="Debuchy R."/>
            <person name="Gladieux P."/>
            <person name="Thoren M.H."/>
            <person name="Johannesson H."/>
        </authorList>
    </citation>
    <scope>NUCLEOTIDE SEQUENCE</scope>
    <source>
        <strain evidence="3">PSN324</strain>
    </source>
</reference>
<feature type="region of interest" description="Disordered" evidence="2">
    <location>
        <begin position="746"/>
        <end position="908"/>
    </location>
</feature>
<feature type="region of interest" description="Disordered" evidence="2">
    <location>
        <begin position="602"/>
        <end position="701"/>
    </location>
</feature>
<dbReference type="EMBL" id="MU865022">
    <property type="protein sequence ID" value="KAK4459994.1"/>
    <property type="molecule type" value="Genomic_DNA"/>
</dbReference>
<reference evidence="3" key="1">
    <citation type="journal article" date="2023" name="Mol. Phylogenet. Evol.">
        <title>Genome-scale phylogeny and comparative genomics of the fungal order Sordariales.</title>
        <authorList>
            <person name="Hensen N."/>
            <person name="Bonometti L."/>
            <person name="Westerberg I."/>
            <person name="Brannstrom I.O."/>
            <person name="Guillou S."/>
            <person name="Cros-Aarteil S."/>
            <person name="Calhoun S."/>
            <person name="Haridas S."/>
            <person name="Kuo A."/>
            <person name="Mondo S."/>
            <person name="Pangilinan J."/>
            <person name="Riley R."/>
            <person name="LaButti K."/>
            <person name="Andreopoulos B."/>
            <person name="Lipzen A."/>
            <person name="Chen C."/>
            <person name="Yan M."/>
            <person name="Daum C."/>
            <person name="Ng V."/>
            <person name="Clum A."/>
            <person name="Steindorff A."/>
            <person name="Ohm R.A."/>
            <person name="Martin F."/>
            <person name="Silar P."/>
            <person name="Natvig D.O."/>
            <person name="Lalanne C."/>
            <person name="Gautier V."/>
            <person name="Ament-Velasquez S.L."/>
            <person name="Kruys A."/>
            <person name="Hutchinson M.I."/>
            <person name="Powell A.J."/>
            <person name="Barry K."/>
            <person name="Miller A.N."/>
            <person name="Grigoriev I.V."/>
            <person name="Debuchy R."/>
            <person name="Gladieux P."/>
            <person name="Hiltunen Thoren M."/>
            <person name="Johannesson H."/>
        </authorList>
    </citation>
    <scope>NUCLEOTIDE SEQUENCE</scope>
    <source>
        <strain evidence="3">PSN324</strain>
    </source>
</reference>
<feature type="compositionally biased region" description="Polar residues" evidence="2">
    <location>
        <begin position="822"/>
        <end position="851"/>
    </location>
</feature>
<feature type="compositionally biased region" description="Pro residues" evidence="2">
    <location>
        <begin position="663"/>
        <end position="672"/>
    </location>
</feature>
<proteinExistence type="predicted"/>
<comment type="caution">
    <text evidence="3">The sequence shown here is derived from an EMBL/GenBank/DDBJ whole genome shotgun (WGS) entry which is preliminary data.</text>
</comment>
<organism evidence="3 4">
    <name type="scientific">Cladorrhinum samala</name>
    <dbReference type="NCBI Taxonomy" id="585594"/>
    <lineage>
        <taxon>Eukaryota</taxon>
        <taxon>Fungi</taxon>
        <taxon>Dikarya</taxon>
        <taxon>Ascomycota</taxon>
        <taxon>Pezizomycotina</taxon>
        <taxon>Sordariomycetes</taxon>
        <taxon>Sordariomycetidae</taxon>
        <taxon>Sordariales</taxon>
        <taxon>Podosporaceae</taxon>
        <taxon>Cladorrhinum</taxon>
    </lineage>
</organism>
<feature type="compositionally biased region" description="Basic and acidic residues" evidence="2">
    <location>
        <begin position="781"/>
        <end position="802"/>
    </location>
</feature>
<dbReference type="Proteomes" id="UP001321749">
    <property type="component" value="Unassembled WGS sequence"/>
</dbReference>
<feature type="coiled-coil region" evidence="1">
    <location>
        <begin position="184"/>
        <end position="218"/>
    </location>
</feature>